<keyword evidence="4" id="KW-1185">Reference proteome</keyword>
<name>A0A916UB41_9ACTN</name>
<feature type="transmembrane region" description="Helical" evidence="2">
    <location>
        <begin position="102"/>
        <end position="121"/>
    </location>
</feature>
<evidence type="ECO:0000313" key="4">
    <source>
        <dbReference type="Proteomes" id="UP000641514"/>
    </source>
</evidence>
<feature type="transmembrane region" description="Helical" evidence="2">
    <location>
        <begin position="19"/>
        <end position="40"/>
    </location>
</feature>
<sequence length="398" mass="43681">MIPITVLALMQTNLPRGRLLRFCLLTAVAGFVALGASAVWQDVRIPIVSMQHFLVFAVAVIGLSGIVRTSDEAVHLLAWLSLGTVAYYVIIGSARTAEGIEALWKFGIAFPVTALTLYLLVRRNVPGYVVTFALVGFGIYGMYLNSRAYALICFAVALFDFLRRSRKGLTRLRLWLGITGLLALGTVTPQLMLSGVFGEEVRLKTLSQTTGDGFALLDGRTEPPLAIAAIMEKPFAGWGNEQAITWHVIYSGVRLAEYMGMYNPDDYLRYWVRPGGRISIHSIFFESWIQGGIIAALFPIALLVTLVVGFVRMRGKYSIVVTLVCAQASWDLIFSPWVANKSIYLAVLVLAVTLPLSREQLDEMEMTSAHRSARLSLLSQPPGLRSGAYGKVQDGPNT</sequence>
<gene>
    <name evidence="3" type="ORF">GCM10011410_19870</name>
</gene>
<reference evidence="3" key="2">
    <citation type="submission" date="2020-09" db="EMBL/GenBank/DDBJ databases">
        <authorList>
            <person name="Sun Q."/>
            <person name="Zhou Y."/>
        </authorList>
    </citation>
    <scope>NUCLEOTIDE SEQUENCE</scope>
    <source>
        <strain evidence="3">CGMCC 1.15478</strain>
    </source>
</reference>
<feature type="transmembrane region" description="Helical" evidence="2">
    <location>
        <begin position="47"/>
        <end position="67"/>
    </location>
</feature>
<evidence type="ECO:0000256" key="1">
    <source>
        <dbReference type="SAM" id="MobiDB-lite"/>
    </source>
</evidence>
<keyword evidence="2" id="KW-1133">Transmembrane helix</keyword>
<feature type="region of interest" description="Disordered" evidence="1">
    <location>
        <begin position="379"/>
        <end position="398"/>
    </location>
</feature>
<feature type="transmembrane region" description="Helical" evidence="2">
    <location>
        <begin position="174"/>
        <end position="197"/>
    </location>
</feature>
<comment type="caution">
    <text evidence="3">The sequence shown here is derived from an EMBL/GenBank/DDBJ whole genome shotgun (WGS) entry which is preliminary data.</text>
</comment>
<feature type="transmembrane region" description="Helical" evidence="2">
    <location>
        <begin position="288"/>
        <end position="310"/>
    </location>
</feature>
<protein>
    <recommendedName>
        <fullName evidence="5">O-antigen ligase domain-containing protein</fullName>
    </recommendedName>
</protein>
<reference evidence="3" key="1">
    <citation type="journal article" date="2014" name="Int. J. Syst. Evol. Microbiol.">
        <title>Complete genome sequence of Corynebacterium casei LMG S-19264T (=DSM 44701T), isolated from a smear-ripened cheese.</title>
        <authorList>
            <consortium name="US DOE Joint Genome Institute (JGI-PGF)"/>
            <person name="Walter F."/>
            <person name="Albersmeier A."/>
            <person name="Kalinowski J."/>
            <person name="Ruckert C."/>
        </authorList>
    </citation>
    <scope>NUCLEOTIDE SEQUENCE</scope>
    <source>
        <strain evidence="3">CGMCC 1.15478</strain>
    </source>
</reference>
<proteinExistence type="predicted"/>
<feature type="transmembrane region" description="Helical" evidence="2">
    <location>
        <begin position="141"/>
        <end position="162"/>
    </location>
</feature>
<dbReference type="Proteomes" id="UP000641514">
    <property type="component" value="Unassembled WGS sequence"/>
</dbReference>
<dbReference type="AlphaFoldDB" id="A0A916UB41"/>
<feature type="transmembrane region" description="Helical" evidence="2">
    <location>
        <begin position="73"/>
        <end position="90"/>
    </location>
</feature>
<evidence type="ECO:0000313" key="3">
    <source>
        <dbReference type="EMBL" id="GGC67211.1"/>
    </source>
</evidence>
<organism evidence="3 4">
    <name type="scientific">Hoyosella rhizosphaerae</name>
    <dbReference type="NCBI Taxonomy" id="1755582"/>
    <lineage>
        <taxon>Bacteria</taxon>
        <taxon>Bacillati</taxon>
        <taxon>Actinomycetota</taxon>
        <taxon>Actinomycetes</taxon>
        <taxon>Mycobacteriales</taxon>
        <taxon>Hoyosellaceae</taxon>
        <taxon>Hoyosella</taxon>
    </lineage>
</organism>
<keyword evidence="2" id="KW-0472">Membrane</keyword>
<accession>A0A916UB41</accession>
<evidence type="ECO:0000256" key="2">
    <source>
        <dbReference type="SAM" id="Phobius"/>
    </source>
</evidence>
<keyword evidence="2" id="KW-0812">Transmembrane</keyword>
<dbReference type="EMBL" id="BMJH01000002">
    <property type="protein sequence ID" value="GGC67211.1"/>
    <property type="molecule type" value="Genomic_DNA"/>
</dbReference>
<evidence type="ECO:0008006" key="5">
    <source>
        <dbReference type="Google" id="ProtNLM"/>
    </source>
</evidence>
<feature type="transmembrane region" description="Helical" evidence="2">
    <location>
        <begin position="343"/>
        <end position="361"/>
    </location>
</feature>